<dbReference type="EMBL" id="MU006112">
    <property type="protein sequence ID" value="KAF2835009.1"/>
    <property type="molecule type" value="Genomic_DNA"/>
</dbReference>
<dbReference type="FunFam" id="2.10.230.10:FF:000001">
    <property type="entry name" value="DnaJ subfamily A member 2"/>
    <property type="match status" value="1"/>
</dbReference>
<dbReference type="InterPro" id="IPR001623">
    <property type="entry name" value="DnaJ_domain"/>
</dbReference>
<dbReference type="Gene3D" id="1.10.287.110">
    <property type="entry name" value="DnaJ domain"/>
    <property type="match status" value="1"/>
</dbReference>
<evidence type="ECO:0000259" key="9">
    <source>
        <dbReference type="PROSITE" id="PS51188"/>
    </source>
</evidence>
<dbReference type="InterPro" id="IPR001305">
    <property type="entry name" value="HSP_DnaJ_Cys-rich_dom"/>
</dbReference>
<evidence type="ECO:0000313" key="10">
    <source>
        <dbReference type="EMBL" id="KAF2835009.1"/>
    </source>
</evidence>
<dbReference type="CDD" id="cd10747">
    <property type="entry name" value="DnaJ_C"/>
    <property type="match status" value="1"/>
</dbReference>
<accession>A0A9P4S2R0</accession>
<organism evidence="10 11">
    <name type="scientific">Patellaria atrata CBS 101060</name>
    <dbReference type="NCBI Taxonomy" id="1346257"/>
    <lineage>
        <taxon>Eukaryota</taxon>
        <taxon>Fungi</taxon>
        <taxon>Dikarya</taxon>
        <taxon>Ascomycota</taxon>
        <taxon>Pezizomycotina</taxon>
        <taxon>Dothideomycetes</taxon>
        <taxon>Dothideomycetes incertae sedis</taxon>
        <taxon>Patellariales</taxon>
        <taxon>Patellariaceae</taxon>
        <taxon>Patellaria</taxon>
    </lineage>
</organism>
<dbReference type="GO" id="GO:0030544">
    <property type="term" value="F:Hsp70 protein binding"/>
    <property type="evidence" value="ECO:0007669"/>
    <property type="project" value="InterPro"/>
</dbReference>
<dbReference type="InterPro" id="IPR044713">
    <property type="entry name" value="DNJA1/2-like"/>
</dbReference>
<keyword evidence="11" id="KW-1185">Reference proteome</keyword>
<dbReference type="InterPro" id="IPR008971">
    <property type="entry name" value="HSP40/DnaJ_pept-bd"/>
</dbReference>
<dbReference type="PROSITE" id="PS50076">
    <property type="entry name" value="DNAJ_2"/>
    <property type="match status" value="1"/>
</dbReference>
<protein>
    <submittedName>
        <fullName evidence="10">DnaJ-domain-containing protein</fullName>
    </submittedName>
</protein>
<dbReference type="Gene3D" id="2.60.260.20">
    <property type="entry name" value="Urease metallochaperone UreE, N-terminal domain"/>
    <property type="match status" value="2"/>
</dbReference>
<dbReference type="PROSITE" id="PS51188">
    <property type="entry name" value="ZF_CR"/>
    <property type="match status" value="1"/>
</dbReference>
<dbReference type="Proteomes" id="UP000799429">
    <property type="component" value="Unassembled WGS sequence"/>
</dbReference>
<keyword evidence="2" id="KW-0677">Repeat</keyword>
<evidence type="ECO:0000313" key="11">
    <source>
        <dbReference type="Proteomes" id="UP000799429"/>
    </source>
</evidence>
<dbReference type="CDD" id="cd10719">
    <property type="entry name" value="DnaJ_zf"/>
    <property type="match status" value="1"/>
</dbReference>
<gene>
    <name evidence="10" type="ORF">M501DRAFT_999560</name>
</gene>
<sequence>MRLLLGLLLSLLLPLIALCAEDYYKVLGISKSASDREIKKAYKAKSLQYHPDKNPGDESANTKFLEVTEAYEILHDKELRGIYDRGGHTAVERHKQGGQQHGHNPFDVFSQFFGGGGRFGGERRGPNVEIKVAVPLRDFYNGRDTQFTVEKQAICEKCEGTGSADGQVDTCSTCGGRGIRIQKHQLAPGIYQQVQMQCDVCHGRGKTIKHPCPVCGGRKVVREQETHDLHVERGMPHGVRITYENEADASPDWVAGDMLVYLVEQEPQLGKEDDERTDGTFFRRRGKDLFWREVLSLREAWMGDWTRNITHLDGHVVQLSRKKGEVIQPGTVEIVQGEGMPIWHGEHSEGAYDMEFGSLHVEYVVVLPDQMDKSMEKEFWGLWEKWRKKKGVDLHKDSGRPDPKDHDEL</sequence>
<dbReference type="InterPro" id="IPR036869">
    <property type="entry name" value="J_dom_sf"/>
</dbReference>
<dbReference type="OrthoDB" id="550424at2759"/>
<dbReference type="GO" id="GO:0008270">
    <property type="term" value="F:zinc ion binding"/>
    <property type="evidence" value="ECO:0007669"/>
    <property type="project" value="UniProtKB-KW"/>
</dbReference>
<dbReference type="Pfam" id="PF00226">
    <property type="entry name" value="DnaJ"/>
    <property type="match status" value="1"/>
</dbReference>
<keyword evidence="4 6" id="KW-0862">Zinc</keyword>
<dbReference type="PANTHER" id="PTHR43888">
    <property type="entry name" value="DNAJ-LIKE-2, ISOFORM A-RELATED"/>
    <property type="match status" value="1"/>
</dbReference>
<reference evidence="10" key="1">
    <citation type="journal article" date="2020" name="Stud. Mycol.">
        <title>101 Dothideomycetes genomes: a test case for predicting lifestyles and emergence of pathogens.</title>
        <authorList>
            <person name="Haridas S."/>
            <person name="Albert R."/>
            <person name="Binder M."/>
            <person name="Bloem J."/>
            <person name="Labutti K."/>
            <person name="Salamov A."/>
            <person name="Andreopoulos B."/>
            <person name="Baker S."/>
            <person name="Barry K."/>
            <person name="Bills G."/>
            <person name="Bluhm B."/>
            <person name="Cannon C."/>
            <person name="Castanera R."/>
            <person name="Culley D."/>
            <person name="Daum C."/>
            <person name="Ezra D."/>
            <person name="Gonzalez J."/>
            <person name="Henrissat B."/>
            <person name="Kuo A."/>
            <person name="Liang C."/>
            <person name="Lipzen A."/>
            <person name="Lutzoni F."/>
            <person name="Magnuson J."/>
            <person name="Mondo S."/>
            <person name="Nolan M."/>
            <person name="Ohm R."/>
            <person name="Pangilinan J."/>
            <person name="Park H.-J."/>
            <person name="Ramirez L."/>
            <person name="Alfaro M."/>
            <person name="Sun H."/>
            <person name="Tritt A."/>
            <person name="Yoshinaga Y."/>
            <person name="Zwiers L.-H."/>
            <person name="Turgeon B."/>
            <person name="Goodwin S."/>
            <person name="Spatafora J."/>
            <person name="Crous P."/>
            <person name="Grigoriev I."/>
        </authorList>
    </citation>
    <scope>NUCLEOTIDE SEQUENCE</scope>
    <source>
        <strain evidence="10">CBS 101060</strain>
    </source>
</reference>
<dbReference type="SUPFAM" id="SSF46565">
    <property type="entry name" value="Chaperone J-domain"/>
    <property type="match status" value="1"/>
</dbReference>
<dbReference type="SMART" id="SM00271">
    <property type="entry name" value="DnaJ"/>
    <property type="match status" value="1"/>
</dbReference>
<keyword evidence="1 6" id="KW-0479">Metal-binding</keyword>
<feature type="signal peptide" evidence="7">
    <location>
        <begin position="1"/>
        <end position="19"/>
    </location>
</feature>
<name>A0A9P4S2R0_9PEZI</name>
<feature type="chain" id="PRO_5040339927" evidence="7">
    <location>
        <begin position="20"/>
        <end position="409"/>
    </location>
</feature>
<feature type="domain" description="J" evidence="8">
    <location>
        <begin position="22"/>
        <end position="87"/>
    </location>
</feature>
<feature type="domain" description="CR-type" evidence="9">
    <location>
        <begin position="142"/>
        <end position="224"/>
    </location>
</feature>
<evidence type="ECO:0000256" key="5">
    <source>
        <dbReference type="ARBA" id="ARBA00023186"/>
    </source>
</evidence>
<dbReference type="SUPFAM" id="SSF49493">
    <property type="entry name" value="HSP40/DnaJ peptide-binding domain"/>
    <property type="match status" value="2"/>
</dbReference>
<dbReference type="GO" id="GO:0051082">
    <property type="term" value="F:unfolded protein binding"/>
    <property type="evidence" value="ECO:0007669"/>
    <property type="project" value="InterPro"/>
</dbReference>
<keyword evidence="7" id="KW-0732">Signal</keyword>
<dbReference type="PRINTS" id="PR00625">
    <property type="entry name" value="JDOMAIN"/>
</dbReference>
<feature type="zinc finger region" description="CR-type" evidence="6">
    <location>
        <begin position="142"/>
        <end position="224"/>
    </location>
</feature>
<evidence type="ECO:0000259" key="8">
    <source>
        <dbReference type="PROSITE" id="PS50076"/>
    </source>
</evidence>
<evidence type="ECO:0000256" key="2">
    <source>
        <dbReference type="ARBA" id="ARBA00022737"/>
    </source>
</evidence>
<dbReference type="Gene3D" id="2.10.230.10">
    <property type="entry name" value="Heat shock protein DnaJ, cysteine-rich domain"/>
    <property type="match status" value="1"/>
</dbReference>
<dbReference type="CDD" id="cd06257">
    <property type="entry name" value="DnaJ"/>
    <property type="match status" value="1"/>
</dbReference>
<dbReference type="Pfam" id="PF00684">
    <property type="entry name" value="DnaJ_CXXCXGXG"/>
    <property type="match status" value="1"/>
</dbReference>
<dbReference type="InterPro" id="IPR036410">
    <property type="entry name" value="HSP_DnaJ_Cys-rich_dom_sf"/>
</dbReference>
<dbReference type="Pfam" id="PF01556">
    <property type="entry name" value="DnaJ_C"/>
    <property type="match status" value="1"/>
</dbReference>
<dbReference type="SUPFAM" id="SSF57938">
    <property type="entry name" value="DnaJ/Hsp40 cysteine-rich domain"/>
    <property type="match status" value="1"/>
</dbReference>
<evidence type="ECO:0000256" key="1">
    <source>
        <dbReference type="ARBA" id="ARBA00022723"/>
    </source>
</evidence>
<dbReference type="GO" id="GO:0006457">
    <property type="term" value="P:protein folding"/>
    <property type="evidence" value="ECO:0007669"/>
    <property type="project" value="InterPro"/>
</dbReference>
<keyword evidence="5" id="KW-0143">Chaperone</keyword>
<evidence type="ECO:0000256" key="4">
    <source>
        <dbReference type="ARBA" id="ARBA00022833"/>
    </source>
</evidence>
<comment type="caution">
    <text evidence="10">The sequence shown here is derived from an EMBL/GenBank/DDBJ whole genome shotgun (WGS) entry which is preliminary data.</text>
</comment>
<proteinExistence type="predicted"/>
<dbReference type="InterPro" id="IPR002939">
    <property type="entry name" value="DnaJ_C"/>
</dbReference>
<dbReference type="AlphaFoldDB" id="A0A9P4S2R0"/>
<evidence type="ECO:0000256" key="6">
    <source>
        <dbReference type="PROSITE-ProRule" id="PRU00546"/>
    </source>
</evidence>
<evidence type="ECO:0000256" key="3">
    <source>
        <dbReference type="ARBA" id="ARBA00022771"/>
    </source>
</evidence>
<keyword evidence="3 6" id="KW-0863">Zinc-finger</keyword>
<evidence type="ECO:0000256" key="7">
    <source>
        <dbReference type="SAM" id="SignalP"/>
    </source>
</evidence>